<feature type="chain" id="PRO_5042548560" evidence="11">
    <location>
        <begin position="22"/>
        <end position="689"/>
    </location>
</feature>
<reference evidence="14" key="1">
    <citation type="submission" date="2023-03" db="EMBL/GenBank/DDBJ databases">
        <title>Andean soil-derived lignocellulolytic bacterial consortium as a source of novel taxa and putative plastic-active enzymes.</title>
        <authorList>
            <person name="Diaz-Garcia L."/>
            <person name="Chuvochina M."/>
            <person name="Feuerriegel G."/>
            <person name="Bunk B."/>
            <person name="Sproer C."/>
            <person name="Streit W.R."/>
            <person name="Rodriguez L.M."/>
            <person name="Overmann J."/>
            <person name="Jimenez D.J."/>
        </authorList>
    </citation>
    <scope>NUCLEOTIDE SEQUENCE</scope>
    <source>
        <strain evidence="14">MAG 833</strain>
    </source>
</reference>
<evidence type="ECO:0000313" key="14">
    <source>
        <dbReference type="EMBL" id="WEK41382.1"/>
    </source>
</evidence>
<keyword evidence="9" id="KW-0998">Cell outer membrane</keyword>
<evidence type="ECO:0000313" key="15">
    <source>
        <dbReference type="Proteomes" id="UP001213664"/>
    </source>
</evidence>
<evidence type="ECO:0000256" key="9">
    <source>
        <dbReference type="ARBA" id="ARBA00023237"/>
    </source>
</evidence>
<dbReference type="PANTHER" id="PTHR30069">
    <property type="entry name" value="TONB-DEPENDENT OUTER MEMBRANE RECEPTOR"/>
    <property type="match status" value="1"/>
</dbReference>
<feature type="domain" description="TonB-dependent receptor-like beta-barrel" evidence="12">
    <location>
        <begin position="240"/>
        <end position="644"/>
    </location>
</feature>
<keyword evidence="4" id="KW-0812">Transmembrane</keyword>
<evidence type="ECO:0000256" key="5">
    <source>
        <dbReference type="ARBA" id="ARBA00022729"/>
    </source>
</evidence>
<keyword evidence="8 14" id="KW-0675">Receptor</keyword>
<evidence type="ECO:0000256" key="2">
    <source>
        <dbReference type="ARBA" id="ARBA00022448"/>
    </source>
</evidence>
<dbReference type="PANTHER" id="PTHR30069:SF29">
    <property type="entry name" value="HEMOGLOBIN AND HEMOGLOBIN-HAPTOGLOBIN-BINDING PROTEIN 1-RELATED"/>
    <property type="match status" value="1"/>
</dbReference>
<evidence type="ECO:0000256" key="7">
    <source>
        <dbReference type="ARBA" id="ARBA00023136"/>
    </source>
</evidence>
<dbReference type="Gene3D" id="2.40.170.20">
    <property type="entry name" value="TonB-dependent receptor, beta-barrel domain"/>
    <property type="match status" value="1"/>
</dbReference>
<feature type="signal peptide" evidence="11">
    <location>
        <begin position="1"/>
        <end position="21"/>
    </location>
</feature>
<keyword evidence="6 10" id="KW-0798">TonB box</keyword>
<dbReference type="GO" id="GO:0015344">
    <property type="term" value="F:siderophore uptake transmembrane transporter activity"/>
    <property type="evidence" value="ECO:0007669"/>
    <property type="project" value="TreeGrafter"/>
</dbReference>
<evidence type="ECO:0000256" key="3">
    <source>
        <dbReference type="ARBA" id="ARBA00022452"/>
    </source>
</evidence>
<gene>
    <name evidence="14" type="ORF">P0Y50_07180</name>
</gene>
<keyword evidence="5 11" id="KW-0732">Signal</keyword>
<dbReference type="InterPro" id="IPR000531">
    <property type="entry name" value="Beta-barrel_TonB"/>
</dbReference>
<evidence type="ECO:0000256" key="4">
    <source>
        <dbReference type="ARBA" id="ARBA00022692"/>
    </source>
</evidence>
<comment type="subcellular location">
    <subcellularLocation>
        <location evidence="1">Cell outer membrane</location>
        <topology evidence="1">Multi-pass membrane protein</topology>
    </subcellularLocation>
</comment>
<organism evidence="14 15">
    <name type="scientific">Candidatus Brevundimonas colombiensis</name>
    <dbReference type="NCBI Taxonomy" id="3121376"/>
    <lineage>
        <taxon>Bacteria</taxon>
        <taxon>Pseudomonadati</taxon>
        <taxon>Pseudomonadota</taxon>
        <taxon>Alphaproteobacteria</taxon>
        <taxon>Caulobacterales</taxon>
        <taxon>Caulobacteraceae</taxon>
        <taxon>Brevundimonas</taxon>
    </lineage>
</organism>
<dbReference type="Gene3D" id="2.170.130.10">
    <property type="entry name" value="TonB-dependent receptor, plug domain"/>
    <property type="match status" value="1"/>
</dbReference>
<accession>A0AAJ5X3F4</accession>
<evidence type="ECO:0000256" key="10">
    <source>
        <dbReference type="RuleBase" id="RU003357"/>
    </source>
</evidence>
<protein>
    <submittedName>
        <fullName evidence="14">TonB-dependent receptor plug domain-containing protein</fullName>
    </submittedName>
</protein>
<sequence>MTKTLLLASTALLLSAASAFAGDEPQVAEAPVPTGPTSQAPLADAAQRGVLVFTPDFFAAQRPNTALDMVNRVPGFSVDDGSGARGFEGAVGNVLINNNRPASKNDSGSNVLSRTPADQVERIELIRGGAAGVDMQGYAVVVNVILKSTASRQSILTWNARIFAGGHDVYGGSYQFTARKGDRSWGVTLSDGTSSSDSNGVGRSVRTNAAGMVIRDERFENDGWGGGDSIRGNYSGPLLGGKVESTARFGVNDWRQWSELSSDVSLRRNDYEETSHSGELGVTWTRPLRPKWQLETRFIHEFRSFDNTSNSNERLNGVTAPEQQFTSDGDSSETILRGLIRHERSPALTLEAGGEVAYNMLDVHQGFTIGGAAIDLPSASVKVEETRGEAFSKATWRLNPKLTLEGGVRLEASTIKQSGDADQEKSFFFAKPRFLATWTPMADNQVRLRFERELGQLDFGDFAASADLGDNNVYGGNVNLEPEQRWISELSYERRFWGQGVVSIGLRHDEIIDVIDRLPLPEGLSAVGNIGDGTLDRLSLNVTLPLDKLGVSGARFTFRNDWNKTRVTDPTTGEERPISGVRASQANVGFEQDITSWKTQWGINWLPRLGQATYGPDQISAWRGADYIEAFAEYKPTSTLAIRAQLNLWDDFTSRRTVFDSRNPRTVAFVEDRTIDPRTFVSLRVRKTF</sequence>
<evidence type="ECO:0000259" key="13">
    <source>
        <dbReference type="Pfam" id="PF07715"/>
    </source>
</evidence>
<evidence type="ECO:0000256" key="1">
    <source>
        <dbReference type="ARBA" id="ARBA00004571"/>
    </source>
</evidence>
<keyword evidence="2" id="KW-0813">Transport</keyword>
<dbReference type="InterPro" id="IPR012910">
    <property type="entry name" value="Plug_dom"/>
</dbReference>
<dbReference type="SUPFAM" id="SSF56935">
    <property type="entry name" value="Porins"/>
    <property type="match status" value="1"/>
</dbReference>
<evidence type="ECO:0000256" key="8">
    <source>
        <dbReference type="ARBA" id="ARBA00023170"/>
    </source>
</evidence>
<dbReference type="AlphaFoldDB" id="A0AAJ5X3F4"/>
<proteinExistence type="inferred from homology"/>
<evidence type="ECO:0000256" key="11">
    <source>
        <dbReference type="SAM" id="SignalP"/>
    </source>
</evidence>
<keyword evidence="3" id="KW-1134">Transmembrane beta strand</keyword>
<dbReference type="InterPro" id="IPR037066">
    <property type="entry name" value="Plug_dom_sf"/>
</dbReference>
<evidence type="ECO:0000256" key="6">
    <source>
        <dbReference type="ARBA" id="ARBA00023077"/>
    </source>
</evidence>
<dbReference type="Pfam" id="PF07715">
    <property type="entry name" value="Plug"/>
    <property type="match status" value="1"/>
</dbReference>
<dbReference type="InterPro" id="IPR039426">
    <property type="entry name" value="TonB-dep_rcpt-like"/>
</dbReference>
<dbReference type="Pfam" id="PF00593">
    <property type="entry name" value="TonB_dep_Rec_b-barrel"/>
    <property type="match status" value="1"/>
</dbReference>
<comment type="similarity">
    <text evidence="10">Belongs to the TonB-dependent receptor family.</text>
</comment>
<feature type="domain" description="TonB-dependent receptor plug" evidence="13">
    <location>
        <begin position="50"/>
        <end position="131"/>
    </location>
</feature>
<keyword evidence="7 10" id="KW-0472">Membrane</keyword>
<dbReference type="Proteomes" id="UP001213664">
    <property type="component" value="Chromosome"/>
</dbReference>
<evidence type="ECO:0000259" key="12">
    <source>
        <dbReference type="Pfam" id="PF00593"/>
    </source>
</evidence>
<dbReference type="InterPro" id="IPR036942">
    <property type="entry name" value="Beta-barrel_TonB_sf"/>
</dbReference>
<dbReference type="EMBL" id="CP119326">
    <property type="protein sequence ID" value="WEK41382.1"/>
    <property type="molecule type" value="Genomic_DNA"/>
</dbReference>
<dbReference type="GO" id="GO:0009279">
    <property type="term" value="C:cell outer membrane"/>
    <property type="evidence" value="ECO:0007669"/>
    <property type="project" value="UniProtKB-SubCell"/>
</dbReference>
<dbReference type="GO" id="GO:0044718">
    <property type="term" value="P:siderophore transmembrane transport"/>
    <property type="evidence" value="ECO:0007669"/>
    <property type="project" value="TreeGrafter"/>
</dbReference>
<name>A0AAJ5X3F4_9CAUL</name>